<dbReference type="GO" id="GO:0008299">
    <property type="term" value="P:isoprenoid biosynthetic process"/>
    <property type="evidence" value="ECO:0007669"/>
    <property type="project" value="InterPro"/>
</dbReference>
<dbReference type="InterPro" id="IPR004554">
    <property type="entry name" value="HMG_CoA_Rdtase_eu_arc"/>
</dbReference>
<dbReference type="Pfam" id="PF00368">
    <property type="entry name" value="HMG-CoA_red"/>
    <property type="match status" value="1"/>
</dbReference>
<comment type="caution">
    <text evidence="5">The sequence shown here is derived from an EMBL/GenBank/DDBJ whole genome shotgun (WGS) entry which is preliminary data.</text>
</comment>
<dbReference type="InterPro" id="IPR023074">
    <property type="entry name" value="HMG_CoA_Rdtase_cat_sf"/>
</dbReference>
<dbReference type="SUPFAM" id="SSF56542">
    <property type="entry name" value="Substrate-binding domain of HMG-CoA reductase"/>
    <property type="match status" value="1"/>
</dbReference>
<evidence type="ECO:0000256" key="2">
    <source>
        <dbReference type="ARBA" id="ARBA00012999"/>
    </source>
</evidence>
<dbReference type="AlphaFoldDB" id="A0A6L3ZLK5"/>
<dbReference type="Gene3D" id="3.30.70.420">
    <property type="entry name" value="Hydroxymethylglutaryl-CoA reductase, class I/II, NAD/NADP-binding domain"/>
    <property type="match status" value="1"/>
</dbReference>
<dbReference type="CDD" id="cd00643">
    <property type="entry name" value="HMG-CoA_reductase_classI"/>
    <property type="match status" value="1"/>
</dbReference>
<dbReference type="RefSeq" id="WP_151692718.1">
    <property type="nucleotide sequence ID" value="NZ_BMGX01000002.1"/>
</dbReference>
<dbReference type="EMBL" id="WBVQ01000001">
    <property type="protein sequence ID" value="KAB2818030.1"/>
    <property type="molecule type" value="Genomic_DNA"/>
</dbReference>
<gene>
    <name evidence="5" type="ORF">F8C82_06405</name>
</gene>
<proteinExistence type="inferred from homology"/>
<dbReference type="Proteomes" id="UP000484164">
    <property type="component" value="Unassembled WGS sequence"/>
</dbReference>
<keyword evidence="3" id="KW-0521">NADP</keyword>
<evidence type="ECO:0000256" key="4">
    <source>
        <dbReference type="ARBA" id="ARBA00023002"/>
    </source>
</evidence>
<dbReference type="Gene3D" id="3.90.770.10">
    <property type="entry name" value="3-hydroxy-3-methylglutaryl-coenzyme A Reductase, Chain A, domain 2"/>
    <property type="match status" value="1"/>
</dbReference>
<accession>A0A6L3ZLK5</accession>
<reference evidence="5 6" key="1">
    <citation type="submission" date="2019-10" db="EMBL/GenBank/DDBJ databases">
        <title>Genome sequence of Phaeocystidibacter marisrubri JCM30614 (type strain).</title>
        <authorList>
            <person name="Bowman J.P."/>
        </authorList>
    </citation>
    <scope>NUCLEOTIDE SEQUENCE [LARGE SCALE GENOMIC DNA]</scope>
    <source>
        <strain evidence="5 6">JCM 30614</strain>
    </source>
</reference>
<evidence type="ECO:0000256" key="3">
    <source>
        <dbReference type="ARBA" id="ARBA00022857"/>
    </source>
</evidence>
<organism evidence="5 6">
    <name type="scientific">Phaeocystidibacter marisrubri</name>
    <dbReference type="NCBI Taxonomy" id="1577780"/>
    <lineage>
        <taxon>Bacteria</taxon>
        <taxon>Pseudomonadati</taxon>
        <taxon>Bacteroidota</taxon>
        <taxon>Flavobacteriia</taxon>
        <taxon>Flavobacteriales</taxon>
        <taxon>Phaeocystidibacteraceae</taxon>
        <taxon>Phaeocystidibacter</taxon>
    </lineage>
</organism>
<dbReference type="InterPro" id="IPR009023">
    <property type="entry name" value="HMG_CoA_Rdtase_NAD(P)-bd_sf"/>
</dbReference>
<dbReference type="PRINTS" id="PR00071">
    <property type="entry name" value="HMGCOARDTASE"/>
</dbReference>
<dbReference type="InterPro" id="IPR009029">
    <property type="entry name" value="HMG_CoA_Rdtase_sub-bd_dom_sf"/>
</dbReference>
<comment type="similarity">
    <text evidence="1">Belongs to the HMG-CoA reductase family.</text>
</comment>
<sequence length="426" mass="45733">MKSKINLDRVPFVQNIERENLSLFTSLDSELSFITREKVKGRLSVSDSLDLNVIRERIAFLTSNTAFTDGFTTGSEQNLDHSLLKGNIENFIGMTQVPTGVMGPVKVRGSHANGEFFVPLATSEGALVASYHRGAKACYEAGGVRSICVSQGVQRSPMFLFESVISASKFVQWVAENENHFVEITQTKSRFAQLKGVSVNMEGNAVTLLLNFYTGDAAGQNMVTICTDAICTFIIQNSLLTPTRWYVEGNLSGDKKATSRALQGVRGKKVVTEIDIPKEVVSSVLKSTPENIARYWHHSTMNVIQSGAIGSQGHYANGLAAIFLATGQDVACVSEASIGITRMSVNEEGGLYVSVTLPNLIVGTVGGGTSLPTQKECLEMMGCFGLGKAVKFAEICGAVVLCGEISIAAALAEGHFTSAHQKLGRK</sequence>
<dbReference type="EC" id="1.1.1.34" evidence="2"/>
<evidence type="ECO:0000313" key="6">
    <source>
        <dbReference type="Proteomes" id="UP000484164"/>
    </source>
</evidence>
<dbReference type="SUPFAM" id="SSF55035">
    <property type="entry name" value="NAD-binding domain of HMG-CoA reductase"/>
    <property type="match status" value="1"/>
</dbReference>
<protein>
    <recommendedName>
        <fullName evidence="2">hydroxymethylglutaryl-CoA reductase (NADPH)</fullName>
        <ecNumber evidence="2">1.1.1.34</ecNumber>
    </recommendedName>
</protein>
<keyword evidence="6" id="KW-1185">Reference proteome</keyword>
<dbReference type="PANTHER" id="PTHR10572">
    <property type="entry name" value="3-HYDROXY-3-METHYLGLUTARYL-COENZYME A REDUCTASE"/>
    <property type="match status" value="1"/>
</dbReference>
<dbReference type="PANTHER" id="PTHR10572:SF24">
    <property type="entry name" value="3-HYDROXY-3-METHYLGLUTARYL-COENZYME A REDUCTASE"/>
    <property type="match status" value="1"/>
</dbReference>
<dbReference type="InterPro" id="IPR002202">
    <property type="entry name" value="HMG_CoA_Rdtase"/>
</dbReference>
<keyword evidence="4" id="KW-0560">Oxidoreductase</keyword>
<dbReference type="OrthoDB" id="9794902at2"/>
<dbReference type="GO" id="GO:0004420">
    <property type="term" value="F:hydroxymethylglutaryl-CoA reductase (NADPH) activity"/>
    <property type="evidence" value="ECO:0007669"/>
    <property type="project" value="UniProtKB-EC"/>
</dbReference>
<dbReference type="PROSITE" id="PS00318">
    <property type="entry name" value="HMG_COA_REDUCTASE_2"/>
    <property type="match status" value="1"/>
</dbReference>
<dbReference type="GO" id="GO:0015936">
    <property type="term" value="P:coenzyme A metabolic process"/>
    <property type="evidence" value="ECO:0007669"/>
    <property type="project" value="InterPro"/>
</dbReference>
<evidence type="ECO:0000313" key="5">
    <source>
        <dbReference type="EMBL" id="KAB2818030.1"/>
    </source>
</evidence>
<dbReference type="PROSITE" id="PS50065">
    <property type="entry name" value="HMG_COA_REDUCTASE_4"/>
    <property type="match status" value="1"/>
</dbReference>
<name>A0A6L3ZLK5_9FLAO</name>
<evidence type="ECO:0000256" key="1">
    <source>
        <dbReference type="ARBA" id="ARBA00007661"/>
    </source>
</evidence>
<dbReference type="InterPro" id="IPR023076">
    <property type="entry name" value="HMG_CoA_Rdtase_CS"/>
</dbReference>